<dbReference type="InterPro" id="IPR016167">
    <property type="entry name" value="FAD-bd_PCMH_sub1"/>
</dbReference>
<dbReference type="Gene3D" id="3.30.43.10">
    <property type="entry name" value="Uridine Diphospho-n-acetylenolpyruvylglucosamine Reductase, domain 2"/>
    <property type="match status" value="1"/>
</dbReference>
<accession>A0AA41ZHD0</accession>
<keyword evidence="4" id="KW-0479">Metal-binding</keyword>
<evidence type="ECO:0000313" key="13">
    <source>
        <dbReference type="EMBL" id="MCX2523893.1"/>
    </source>
</evidence>
<reference evidence="13" key="1">
    <citation type="submission" date="2022-11" db="EMBL/GenBank/DDBJ databases">
        <title>Larsenimonas rhizosphaerae sp. nov., isolated from a tidal mudflat.</title>
        <authorList>
            <person name="Lee S.D."/>
            <person name="Kim I.S."/>
        </authorList>
    </citation>
    <scope>NUCLEOTIDE SEQUENCE</scope>
    <source>
        <strain evidence="13">GH2-1</strain>
    </source>
</reference>
<dbReference type="InterPro" id="IPR036318">
    <property type="entry name" value="FAD-bd_PCMH-like_sf"/>
</dbReference>
<keyword evidence="9" id="KW-0411">Iron-sulfur</keyword>
<dbReference type="GO" id="GO:1903457">
    <property type="term" value="P:lactate catabolic process"/>
    <property type="evidence" value="ECO:0007669"/>
    <property type="project" value="TreeGrafter"/>
</dbReference>
<evidence type="ECO:0000256" key="6">
    <source>
        <dbReference type="ARBA" id="ARBA00022946"/>
    </source>
</evidence>
<dbReference type="InterPro" id="IPR017896">
    <property type="entry name" value="4Fe4S_Fe-S-bd"/>
</dbReference>
<keyword evidence="5" id="KW-0274">FAD</keyword>
<dbReference type="GO" id="GO:0051536">
    <property type="term" value="F:iron-sulfur cluster binding"/>
    <property type="evidence" value="ECO:0007669"/>
    <property type="project" value="UniProtKB-KW"/>
</dbReference>
<feature type="domain" description="4Fe-4S ferredoxin-type" evidence="11">
    <location>
        <begin position="530"/>
        <end position="561"/>
    </location>
</feature>
<keyword evidence="3" id="KW-0285">Flavoprotein</keyword>
<evidence type="ECO:0000256" key="1">
    <source>
        <dbReference type="ARBA" id="ARBA00001974"/>
    </source>
</evidence>
<evidence type="ECO:0000256" key="8">
    <source>
        <dbReference type="ARBA" id="ARBA00023004"/>
    </source>
</evidence>
<dbReference type="GO" id="GO:0046872">
    <property type="term" value="F:metal ion binding"/>
    <property type="evidence" value="ECO:0007669"/>
    <property type="project" value="UniProtKB-KW"/>
</dbReference>
<dbReference type="SUPFAM" id="SSF56176">
    <property type="entry name" value="FAD-binding/transporter-associated domain-like"/>
    <property type="match status" value="1"/>
</dbReference>
<dbReference type="Pfam" id="PF02913">
    <property type="entry name" value="FAD-oxidase_C"/>
    <property type="match status" value="1"/>
</dbReference>
<dbReference type="InterPro" id="IPR009051">
    <property type="entry name" value="Helical_ferredxn"/>
</dbReference>
<dbReference type="Gene3D" id="1.10.45.10">
    <property type="entry name" value="Vanillyl-alcohol Oxidase, Chain A, domain 4"/>
    <property type="match status" value="1"/>
</dbReference>
<evidence type="ECO:0000256" key="10">
    <source>
        <dbReference type="ARBA" id="ARBA00038897"/>
    </source>
</evidence>
<dbReference type="InterPro" id="IPR016164">
    <property type="entry name" value="FAD-linked_Oxase-like_C"/>
</dbReference>
<dbReference type="FunFam" id="1.10.1060.10:FF:000019">
    <property type="entry name" value="Oxidoreductase/iron-sulfur cluster-binding protein"/>
    <property type="match status" value="1"/>
</dbReference>
<evidence type="ECO:0000256" key="5">
    <source>
        <dbReference type="ARBA" id="ARBA00022827"/>
    </source>
</evidence>
<keyword evidence="8" id="KW-0408">Iron</keyword>
<comment type="cofactor">
    <cofactor evidence="1">
        <name>FAD</name>
        <dbReference type="ChEBI" id="CHEBI:57692"/>
    </cofactor>
</comment>
<evidence type="ECO:0000256" key="2">
    <source>
        <dbReference type="ARBA" id="ARBA00008000"/>
    </source>
</evidence>
<dbReference type="EC" id="1.1.2.4" evidence="10"/>
<dbReference type="RefSeq" id="WP_265895916.1">
    <property type="nucleotide sequence ID" value="NZ_JAPIVE010000002.1"/>
</dbReference>
<evidence type="ECO:0000256" key="4">
    <source>
        <dbReference type="ARBA" id="ARBA00022723"/>
    </source>
</evidence>
<organism evidence="13 14">
    <name type="scientific">Larsenimonas rhizosphaerae</name>
    <dbReference type="NCBI Taxonomy" id="2944682"/>
    <lineage>
        <taxon>Bacteria</taxon>
        <taxon>Pseudomonadati</taxon>
        <taxon>Pseudomonadota</taxon>
        <taxon>Gammaproteobacteria</taxon>
        <taxon>Oceanospirillales</taxon>
        <taxon>Halomonadaceae</taxon>
        <taxon>Larsenimonas</taxon>
    </lineage>
</organism>
<dbReference type="PROSITE" id="PS51379">
    <property type="entry name" value="4FE4S_FER_2"/>
    <property type="match status" value="1"/>
</dbReference>
<keyword evidence="6" id="KW-0809">Transit peptide</keyword>
<dbReference type="InterPro" id="IPR017900">
    <property type="entry name" value="4Fe4S_Fe_S_CS"/>
</dbReference>
<dbReference type="InterPro" id="IPR016166">
    <property type="entry name" value="FAD-bd_PCMH"/>
</dbReference>
<dbReference type="Proteomes" id="UP001165678">
    <property type="component" value="Unassembled WGS sequence"/>
</dbReference>
<dbReference type="Gene3D" id="1.10.1060.10">
    <property type="entry name" value="Alpha-helical ferredoxin"/>
    <property type="match status" value="1"/>
</dbReference>
<dbReference type="SUPFAM" id="SSF55103">
    <property type="entry name" value="FAD-linked oxidases, C-terminal domain"/>
    <property type="match status" value="1"/>
</dbReference>
<dbReference type="SUPFAM" id="SSF46548">
    <property type="entry name" value="alpha-helical ferredoxin"/>
    <property type="match status" value="1"/>
</dbReference>
<dbReference type="GO" id="GO:0004458">
    <property type="term" value="F:D-lactate dehydrogenase (cytochrome) activity"/>
    <property type="evidence" value="ECO:0007669"/>
    <property type="project" value="UniProtKB-EC"/>
</dbReference>
<sequence length="942" mass="103268">MAHAVDAVIEALSGVIDSSRLITDPLRRLAYGTDASFYRLIPQLVVRVDNERELQAVLAACTTHEVSVTFRAAGTSLSGQAITDSVLIQLGRAWQQHRILDDGRAITLQPGVIGARANQLLLPFQRKIGPDPASIDSCMIGGIAANNASGMCCGTANNTYQTVQDMRMVLADGTVLDTADSASVADFRRRHGPLLARLEALGERTRANTALADRIRHKYRLKNTMGYSLNSLVDFSDGISILKHLMVGSEGTLGFISSITYRTIVDEPLKAAALAFFPDMATTCRATLALKSTAVSAVELMDRAALRSVEDQPGLPESLKRLPEGAAALLVDVRGNDEVELDKRLGDAMAALEGLPTCEPIEFTRDVSTYSMYWKIRKGMFPAVGAVRDKGTTVVIEDVAFPIEHLEEGVRQLTDVFARHGYQDAILFGHALEGNLHFVFPQGFERAGEIERYEALMEDVVQLVGERYDGSLKAEHGTGRNMAPFVEREWGADAYQLMWEIKALLDPRNLLNPDVILTRKATLHLENLKPLPAADNLIDHCIECGFCEPVCPSRHLTLTPRQRIVVRREMARLEQEGRHEERNALDKGWQYDGLDTCAADGMCQTRCPVGINTGDLIRAWRHEQHGADQRLSAPLSRHFGAATRMARWGLGAVNGVHRLIGTPRMSRLAFKARHLSHEQLPLWTPAMPRPAETTLPSASSGRMRRVVYLPSCATRMFGPAEGQQELSVMALTLKVLERAGMEVIVPEPFNQLCCGMAFQSKGHLDEANAKADEVNKALLVATENGRWPVVCDTSPCVSRMNERLDGKLSLFEPVAFIHAHVLDYLSIEPVDESIALHVTCSSRRMGLTDTFKAVAQACAREVVMPAGMECCGFAGDKGFQVPELNASALEGLEQAVAGCKRGYSNSRTCEIGLSQHSGIPYYSILSLVERASRKGARKPVSN</sequence>
<dbReference type="Gene3D" id="3.30.70.2740">
    <property type="match status" value="1"/>
</dbReference>
<dbReference type="InterPro" id="IPR016171">
    <property type="entry name" value="Vanillyl_alc_oxidase_C-sub2"/>
</dbReference>
<evidence type="ECO:0000313" key="14">
    <source>
        <dbReference type="Proteomes" id="UP001165678"/>
    </source>
</evidence>
<dbReference type="GO" id="GO:0071949">
    <property type="term" value="F:FAD binding"/>
    <property type="evidence" value="ECO:0007669"/>
    <property type="project" value="InterPro"/>
</dbReference>
<dbReference type="FunFam" id="1.10.45.10:FF:000001">
    <property type="entry name" value="D-lactate dehydrogenase mitochondrial"/>
    <property type="match status" value="1"/>
</dbReference>
<dbReference type="InterPro" id="IPR016169">
    <property type="entry name" value="FAD-bd_PCMH_sub2"/>
</dbReference>
<name>A0AA41ZHD0_9GAMM</name>
<dbReference type="Pfam" id="PF01565">
    <property type="entry name" value="FAD_binding_4"/>
    <property type="match status" value="1"/>
</dbReference>
<comment type="caution">
    <text evidence="13">The sequence shown here is derived from an EMBL/GenBank/DDBJ whole genome shotgun (WGS) entry which is preliminary data.</text>
</comment>
<proteinExistence type="inferred from homology"/>
<dbReference type="EMBL" id="JAPIVE010000002">
    <property type="protein sequence ID" value="MCX2523893.1"/>
    <property type="molecule type" value="Genomic_DNA"/>
</dbReference>
<evidence type="ECO:0000256" key="3">
    <source>
        <dbReference type="ARBA" id="ARBA00022630"/>
    </source>
</evidence>
<evidence type="ECO:0000259" key="11">
    <source>
        <dbReference type="PROSITE" id="PS51379"/>
    </source>
</evidence>
<dbReference type="InterPro" id="IPR004113">
    <property type="entry name" value="FAD-bd_oxidored_4_C"/>
</dbReference>
<dbReference type="Pfam" id="PF13183">
    <property type="entry name" value="Fer4_8"/>
    <property type="match status" value="1"/>
</dbReference>
<dbReference type="AlphaFoldDB" id="A0AA41ZHD0"/>
<protein>
    <recommendedName>
        <fullName evidence="10">D-lactate dehydrogenase (cytochrome)</fullName>
        <ecNumber evidence="10">1.1.2.4</ecNumber>
    </recommendedName>
</protein>
<comment type="similarity">
    <text evidence="2">Belongs to the FAD-binding oxidoreductase/transferase type 4 family.</text>
</comment>
<gene>
    <name evidence="13" type="ORF">OQ287_06560</name>
</gene>
<evidence type="ECO:0000256" key="7">
    <source>
        <dbReference type="ARBA" id="ARBA00023002"/>
    </source>
</evidence>
<dbReference type="PANTHER" id="PTHR11748:SF111">
    <property type="entry name" value="D-LACTATE DEHYDROGENASE, MITOCHONDRIAL-RELATED"/>
    <property type="match status" value="1"/>
</dbReference>
<dbReference type="Gene3D" id="3.30.465.10">
    <property type="match status" value="1"/>
</dbReference>
<feature type="domain" description="FAD-binding PCMH-type" evidence="12">
    <location>
        <begin position="38"/>
        <end position="266"/>
    </location>
</feature>
<dbReference type="GO" id="GO:0008720">
    <property type="term" value="F:D-lactate dehydrogenase (NAD+) activity"/>
    <property type="evidence" value="ECO:0007669"/>
    <property type="project" value="TreeGrafter"/>
</dbReference>
<keyword evidence="14" id="KW-1185">Reference proteome</keyword>
<dbReference type="PROSITE" id="PS00198">
    <property type="entry name" value="4FE4S_FER_1"/>
    <property type="match status" value="1"/>
</dbReference>
<dbReference type="InterPro" id="IPR006094">
    <property type="entry name" value="Oxid_FAD_bind_N"/>
</dbReference>
<keyword evidence="7" id="KW-0560">Oxidoreductase</keyword>
<dbReference type="PROSITE" id="PS51387">
    <property type="entry name" value="FAD_PCMH"/>
    <property type="match status" value="1"/>
</dbReference>
<dbReference type="PANTHER" id="PTHR11748">
    <property type="entry name" value="D-LACTATE DEHYDROGENASE"/>
    <property type="match status" value="1"/>
</dbReference>
<evidence type="ECO:0000256" key="9">
    <source>
        <dbReference type="ARBA" id="ARBA00023014"/>
    </source>
</evidence>
<evidence type="ECO:0000259" key="12">
    <source>
        <dbReference type="PROSITE" id="PS51387"/>
    </source>
</evidence>